<keyword evidence="2" id="KW-1185">Reference proteome</keyword>
<dbReference type="EMBL" id="JAHESF010000019">
    <property type="protein sequence ID" value="MBT1698977.1"/>
    <property type="molecule type" value="Genomic_DNA"/>
</dbReference>
<dbReference type="AlphaFoldDB" id="A0AAP2GQX3"/>
<gene>
    <name evidence="1" type="ORF">KK083_18935</name>
</gene>
<sequence length="364" mass="42205">MKRNLRLTQYRLQNAIFIFLDGWLILKQPNTAFHINTVFKKLITGLGIPQQYVCVALEELSSPLAVTLTFSGEDHTLDVTQRHLFIGYKPLIIAVTLSSREPQQAFDRADTICLNFHHQPFVANSRWSGFVTDSKAVARLVLKRIYEKVLGEDRVLFYEGVQGRHSFISSWHQFVNRQREKIRPNPVGNVNLPGNLHDMVRIAYAVPRIIPLITLREGEKMNMFPTDLHGPVLSKFYISSLRLNGKANSQVDRLKRLALSYMDVQAFKDVYALGKNHMQELRERALFNCAPHVSKTYEIPLPREAIRYRELNQTGSFDAGIHRIHFYEQVHEEKLKEGLTLAHIHQYYAQWRLDHGMPTHLLLR</sequence>
<proteinExistence type="predicted"/>
<organism evidence="1 2">
    <name type="scientific">Chryseosolibacter histidini</name>
    <dbReference type="NCBI Taxonomy" id="2782349"/>
    <lineage>
        <taxon>Bacteria</taxon>
        <taxon>Pseudomonadati</taxon>
        <taxon>Bacteroidota</taxon>
        <taxon>Cytophagia</taxon>
        <taxon>Cytophagales</taxon>
        <taxon>Chryseotaleaceae</taxon>
        <taxon>Chryseosolibacter</taxon>
    </lineage>
</organism>
<evidence type="ECO:0000313" key="1">
    <source>
        <dbReference type="EMBL" id="MBT1698977.1"/>
    </source>
</evidence>
<accession>A0AAP2GQX3</accession>
<reference evidence="1 2" key="1">
    <citation type="submission" date="2021-05" db="EMBL/GenBank/DDBJ databases">
        <title>A Polyphasic approach of four new species of the genus Ohtaekwangia: Ohtaekwangia histidinii sp. nov., Ohtaekwangia cretensis sp. nov., Ohtaekwangia indiensis sp. nov., Ohtaekwangia reichenbachii sp. nov. from diverse environment.</title>
        <authorList>
            <person name="Octaviana S."/>
        </authorList>
    </citation>
    <scope>NUCLEOTIDE SEQUENCE [LARGE SCALE GENOMIC DNA]</scope>
    <source>
        <strain evidence="1 2">PWU4</strain>
    </source>
</reference>
<comment type="caution">
    <text evidence="1">The sequence shown here is derived from an EMBL/GenBank/DDBJ whole genome shotgun (WGS) entry which is preliminary data.</text>
</comment>
<evidence type="ECO:0000313" key="2">
    <source>
        <dbReference type="Proteomes" id="UP001319200"/>
    </source>
</evidence>
<protein>
    <submittedName>
        <fullName evidence="1">Uncharacterized protein</fullName>
    </submittedName>
</protein>
<name>A0AAP2GQX3_9BACT</name>
<dbReference type="Proteomes" id="UP001319200">
    <property type="component" value="Unassembled WGS sequence"/>
</dbReference>